<reference evidence="1" key="1">
    <citation type="journal article" date="2015" name="Front. Microbiol.">
        <title>Combining genomic sequencing methods to explore viral diversity and reveal potential virus-host interactions.</title>
        <authorList>
            <person name="Chow C.E."/>
            <person name="Winget D.M."/>
            <person name="White R.A.III."/>
            <person name="Hallam S.J."/>
            <person name="Suttle C.A."/>
        </authorList>
    </citation>
    <scope>NUCLEOTIDE SEQUENCE</scope>
    <source>
        <strain evidence="1">Oxic1_1</strain>
    </source>
</reference>
<proteinExistence type="predicted"/>
<organism evidence="1">
    <name type="scientific">uncultured marine virus</name>
    <dbReference type="NCBI Taxonomy" id="186617"/>
    <lineage>
        <taxon>Viruses</taxon>
        <taxon>environmental samples</taxon>
    </lineage>
</organism>
<reference evidence="1" key="2">
    <citation type="submission" date="2015-03" db="EMBL/GenBank/DDBJ databases">
        <authorList>
            <person name="Chow C.-E.T."/>
            <person name="Winget D.M."/>
            <person name="White R.A.III."/>
            <person name="Hallam S.J."/>
            <person name="Suttle C.A."/>
        </authorList>
    </citation>
    <scope>NUCLEOTIDE SEQUENCE</scope>
    <source>
        <strain evidence="1">Oxic1_1</strain>
    </source>
</reference>
<evidence type="ECO:0000313" key="1">
    <source>
        <dbReference type="EMBL" id="AKH47609.1"/>
    </source>
</evidence>
<protein>
    <submittedName>
        <fullName evidence="1">Uncharacterized protein</fullName>
    </submittedName>
</protein>
<accession>A0A0F7L4Z7</accession>
<name>A0A0F7L4Z7_9VIRU</name>
<sequence>MEEDLSKLRIHGLDVLTYLAVLTECRINLLAKALGPWSATSSKRQVTDTGRNDLGIDLLGQRRAPYFLSLQSSRGLAPKMRIYQHHAVNLVAKFVNLR</sequence>
<dbReference type="EMBL" id="KR029596">
    <property type="protein sequence ID" value="AKH47609.1"/>
    <property type="molecule type" value="Genomic_DNA"/>
</dbReference>